<evidence type="ECO:0000313" key="1">
    <source>
        <dbReference type="EMBL" id="JAT56948.1"/>
    </source>
</evidence>
<reference evidence="1" key="1">
    <citation type="submission" date="2015-07" db="EMBL/GenBank/DDBJ databases">
        <title>Transcriptome Assembly of Anthurium amnicola.</title>
        <authorList>
            <person name="Suzuki J."/>
        </authorList>
    </citation>
    <scope>NUCLEOTIDE SEQUENCE</scope>
</reference>
<proteinExistence type="predicted"/>
<gene>
    <name evidence="1" type="ORF">g.64461</name>
    <name evidence="2" type="ORF">g.64462</name>
</gene>
<dbReference type="EMBL" id="GDJX01002650">
    <property type="protein sequence ID" value="JAT65286.1"/>
    <property type="molecule type" value="Transcribed_RNA"/>
</dbReference>
<accession>A0A1D1YQL8</accession>
<name>A0A1D1YQL8_9ARAE</name>
<feature type="non-terminal residue" evidence="1">
    <location>
        <position position="1"/>
    </location>
</feature>
<sequence>RRVCQALSSVRSVRCRSGRREKMGAPPSSRPRHQSLLRCRRRFPLQKAQPNPLESPAILPPPPLLLRLFLPASALPMSAAMASSDKPDGARVPSALLPLSRRHRVSSPFFSATLVLIPVLG</sequence>
<protein>
    <submittedName>
        <fullName evidence="1">Uncharacterized protein</fullName>
    </submittedName>
</protein>
<evidence type="ECO:0000313" key="2">
    <source>
        <dbReference type="EMBL" id="JAT65286.1"/>
    </source>
</evidence>
<dbReference type="AlphaFoldDB" id="A0A1D1YQL8"/>
<dbReference type="EMBL" id="GDJX01010988">
    <property type="protein sequence ID" value="JAT56948.1"/>
    <property type="molecule type" value="Transcribed_RNA"/>
</dbReference>
<organism evidence="1">
    <name type="scientific">Anthurium amnicola</name>
    <dbReference type="NCBI Taxonomy" id="1678845"/>
    <lineage>
        <taxon>Eukaryota</taxon>
        <taxon>Viridiplantae</taxon>
        <taxon>Streptophyta</taxon>
        <taxon>Embryophyta</taxon>
        <taxon>Tracheophyta</taxon>
        <taxon>Spermatophyta</taxon>
        <taxon>Magnoliopsida</taxon>
        <taxon>Liliopsida</taxon>
        <taxon>Araceae</taxon>
        <taxon>Pothoideae</taxon>
        <taxon>Potheae</taxon>
        <taxon>Anthurium</taxon>
    </lineage>
</organism>